<dbReference type="SUPFAM" id="SSF82185">
    <property type="entry name" value="Histone H3 K4-specific methyltransferase SET7/9 N-terminal domain"/>
    <property type="match status" value="1"/>
</dbReference>
<protein>
    <submittedName>
        <fullName evidence="1">Toxin-antitoxin system YwqK family antitoxin</fullName>
    </submittedName>
</protein>
<name>A0ABW5NAW6_9FLAO</name>
<keyword evidence="2" id="KW-1185">Reference proteome</keyword>
<evidence type="ECO:0000313" key="1">
    <source>
        <dbReference type="EMBL" id="MFD2592251.1"/>
    </source>
</evidence>
<evidence type="ECO:0000313" key="2">
    <source>
        <dbReference type="Proteomes" id="UP001597459"/>
    </source>
</evidence>
<dbReference type="EMBL" id="JBHULX010000030">
    <property type="protein sequence ID" value="MFD2592251.1"/>
    <property type="molecule type" value="Genomic_DNA"/>
</dbReference>
<sequence>MKYNFIFFVFIMIPLVSLAQKYNAYDQEGKRHGKWLKKYENSDQIRYEGTFEHGREVGEFKFYKPTSGNKPTAIKVFSKENDTVKVSYFTSTGNVISKGGMIGKKRVGVWKYYHKNSTKIMMTEVYKNGKLNGKQLTYFLNGQLTEKTNYVEGKIEGIRIVYAEDGTKLKEYTYEKDQLHGSTKYYDAEGKISIEGNYKRDKKDGIWNYYKDGKLSEQKLFPVKNRGM</sequence>
<dbReference type="Gene3D" id="2.20.110.10">
    <property type="entry name" value="Histone H3 K4-specific methyltransferase SET7/9 N-terminal domain"/>
    <property type="match status" value="1"/>
</dbReference>
<dbReference type="Pfam" id="PF07661">
    <property type="entry name" value="MORN_2"/>
    <property type="match status" value="2"/>
</dbReference>
<gene>
    <name evidence="1" type="ORF">ACFSTE_15545</name>
</gene>
<dbReference type="PANTHER" id="PTHR33706:SF1">
    <property type="entry name" value="TPR REPEAT PROTEIN"/>
    <property type="match status" value="1"/>
</dbReference>
<dbReference type="Gene3D" id="3.90.930.1">
    <property type="match status" value="1"/>
</dbReference>
<comment type="caution">
    <text evidence="1">The sequence shown here is derived from an EMBL/GenBank/DDBJ whole genome shotgun (WGS) entry which is preliminary data.</text>
</comment>
<dbReference type="Proteomes" id="UP001597459">
    <property type="component" value="Unassembled WGS sequence"/>
</dbReference>
<accession>A0ABW5NAW6</accession>
<dbReference type="RefSeq" id="WP_176026933.1">
    <property type="nucleotide sequence ID" value="NZ_JBHSJV010000001.1"/>
</dbReference>
<organism evidence="1 2">
    <name type="scientific">Aquimarina hainanensis</name>
    <dbReference type="NCBI Taxonomy" id="1578017"/>
    <lineage>
        <taxon>Bacteria</taxon>
        <taxon>Pseudomonadati</taxon>
        <taxon>Bacteroidota</taxon>
        <taxon>Flavobacteriia</taxon>
        <taxon>Flavobacteriales</taxon>
        <taxon>Flavobacteriaceae</taxon>
        <taxon>Aquimarina</taxon>
    </lineage>
</organism>
<reference evidence="2" key="1">
    <citation type="journal article" date="2019" name="Int. J. Syst. Evol. Microbiol.">
        <title>The Global Catalogue of Microorganisms (GCM) 10K type strain sequencing project: providing services to taxonomists for standard genome sequencing and annotation.</title>
        <authorList>
            <consortium name="The Broad Institute Genomics Platform"/>
            <consortium name="The Broad Institute Genome Sequencing Center for Infectious Disease"/>
            <person name="Wu L."/>
            <person name="Ma J."/>
        </authorList>
    </citation>
    <scope>NUCLEOTIDE SEQUENCE [LARGE SCALE GENOMIC DNA]</scope>
    <source>
        <strain evidence="2">KCTC 42423</strain>
    </source>
</reference>
<dbReference type="PANTHER" id="PTHR33706">
    <property type="entry name" value="MORN VARIANT REPEAT PROTEIN"/>
    <property type="match status" value="1"/>
</dbReference>
<dbReference type="InterPro" id="IPR011652">
    <property type="entry name" value="MORN_2"/>
</dbReference>
<proteinExistence type="predicted"/>